<dbReference type="InterPro" id="IPR051256">
    <property type="entry name" value="Dictomallein"/>
</dbReference>
<feature type="chain" id="PRO_5004638912" description="Peptidase M66 domain-containing protein" evidence="7">
    <location>
        <begin position="24"/>
        <end position="1232"/>
    </location>
</feature>
<sequence>MKRKTLAWLISTMLGSIATQAHANTDLTLVEIGQRTFERIEMLKGMVERGENTFERDGKTYLNFQGYEYEINFEGYPKFPFFFGDQDQAYRNVVDFVGPEWEFIKYDAGFYLLHKTLGVMNADGTGCFVEYVPAYRGSPNANGEYPQYSPMLKSIATSDCGDLTIPRVDSLTVMSLSDQGVQLNWAEQNPEDKATITLTEPNSTSIKFENVQSGLFIGKLKPETQYNAKIVSCNAIDCTSEQVTFTTLPTRLGYADEKAVINHLNGNLTGSVNFAQTHTTTTANQNAENLTPDLVIDRNAQLLFTPEDSDVQHVWVEVRYQGNTITKAAMLPPSALAASDQPENGRSKVVYSHNTWSLPLEWSWMKPGLSLHLTDNLGRHGDLAETDMTFAGAPELIIQNIDMGMLTEPRNGNTMIQQMAKLSADYFQKIPVSKLVMADYTSAFFPKVTLPNGKVYTTSSDGEGGWHGGDMREAIGKALVSTGINNANVGITNSAGYSQAYNKRFNHITAHTNHGVYTNGIVDHGGSGGGGIVTLTSTIGNEWSHELGHNYGLSHYPAQASTHDLESGWGWDALHRRFIGNLHWTGEASTNDVGGEVVPPFAGEFRFTRDAQAGGEGAKLGTISYYTLEHPTQSRKVQAWLNKGFNVDLSSSTGYVQWNQDTHSYEEAQTDTPAPLQAGVPVLTLLGIYDPSNEFASQVYPVIYSNYGNLFDLPQPAEITHHLEGWQAVTGLSTEQIAQDNWQTMLLNDQQERICLFNYTATNGDNANFVGTVDQNTEQCIASEDMSWHIDGKKERMASQPNDFSLLSKYGEGAVTYTPTAAIGEVPLCILDKPAASHDGAGFASGSHCQQVPGVKHNNGANWAYRLGQSSVIQASMLSQRSCSITVERADGSSESIAVANSRIKASESNKFHINLAQQPIPTNVTLSCTDTNGEQILDILIPDQNPAIDELAGPVIIGQEYGYQHYVDEQVTFVNNTTLNSIDFGFIAEFDKFVAEHYGAGVLNHGPSIQERRAGALYVYQNPITGTRDYFLMRNLAAAQFPTDQTDNSGWKYLGSADDHVNFAFNPVEIDRSETDNAQRIAQYFKQSELLTWEQRISTQIENLIFVDTDASGERRYFMQRRLGADSSFPSYNGSSTDWRFLGSDTDINQYIDLLNSSLVQFEAELLKWHKQEQMGVWGSNDHKGTINDIYAYQFRGGHHYYRLISSSYWYFPWPTSDNPSNGNWHYLGHF</sequence>
<keyword evidence="7" id="KW-0732">Signal</keyword>
<dbReference type="GO" id="GO:0004222">
    <property type="term" value="F:metalloendopeptidase activity"/>
    <property type="evidence" value="ECO:0007669"/>
    <property type="project" value="UniProtKB-UniRule"/>
</dbReference>
<feature type="binding site" evidence="6">
    <location>
        <position position="545"/>
    </location>
    <ligand>
        <name>Zn(2+)</name>
        <dbReference type="ChEBI" id="CHEBI:29105"/>
        <note>catalytic</note>
    </ligand>
</feature>
<evidence type="ECO:0000256" key="5">
    <source>
        <dbReference type="ARBA" id="ARBA00023049"/>
    </source>
</evidence>
<dbReference type="Pfam" id="PF12561">
    <property type="entry name" value="TagA"/>
    <property type="match status" value="1"/>
</dbReference>
<keyword evidence="10" id="KW-1185">Reference proteome</keyword>
<dbReference type="OrthoDB" id="6229465at2"/>
<evidence type="ECO:0000313" key="10">
    <source>
        <dbReference type="Proteomes" id="UP000016567"/>
    </source>
</evidence>
<evidence type="ECO:0000256" key="3">
    <source>
        <dbReference type="ARBA" id="ARBA00022801"/>
    </source>
</evidence>
<dbReference type="InterPro" id="IPR022218">
    <property type="entry name" value="TagA_dom"/>
</dbReference>
<dbReference type="PROSITE" id="PS51694">
    <property type="entry name" value="PEPTIDASE_M66"/>
    <property type="match status" value="1"/>
</dbReference>
<dbReference type="AlphaFoldDB" id="U3A2P5"/>
<dbReference type="PANTHER" id="PTHR39540:SF1">
    <property type="entry name" value="DICTOMALLEIN-1-RELATED"/>
    <property type="match status" value="1"/>
</dbReference>
<organism evidence="9 10">
    <name type="scientific">Vibrio azureus NBRC 104587</name>
    <dbReference type="NCBI Taxonomy" id="1219077"/>
    <lineage>
        <taxon>Bacteria</taxon>
        <taxon>Pseudomonadati</taxon>
        <taxon>Pseudomonadota</taxon>
        <taxon>Gammaproteobacteria</taxon>
        <taxon>Vibrionales</taxon>
        <taxon>Vibrionaceae</taxon>
        <taxon>Vibrio</taxon>
    </lineage>
</organism>
<evidence type="ECO:0000313" key="9">
    <source>
        <dbReference type="EMBL" id="GAD74271.1"/>
    </source>
</evidence>
<dbReference type="Gene3D" id="3.30.160.280">
    <property type="match status" value="2"/>
</dbReference>
<feature type="binding site" evidence="6">
    <location>
        <position position="549"/>
    </location>
    <ligand>
        <name>Zn(2+)</name>
        <dbReference type="ChEBI" id="CHEBI:29105"/>
        <note>catalytic</note>
    </ligand>
</feature>
<proteinExistence type="predicted"/>
<dbReference type="EMBL" id="BATL01000008">
    <property type="protein sequence ID" value="GAD74271.1"/>
    <property type="molecule type" value="Genomic_DNA"/>
</dbReference>
<feature type="domain" description="Peptidase M66" evidence="8">
    <location>
        <begin position="395"/>
        <end position="647"/>
    </location>
</feature>
<feature type="binding site" evidence="6">
    <location>
        <position position="555"/>
    </location>
    <ligand>
        <name>Zn(2+)</name>
        <dbReference type="ChEBI" id="CHEBI:29105"/>
        <note>catalytic</note>
    </ligand>
</feature>
<dbReference type="Pfam" id="PF10462">
    <property type="entry name" value="Peptidase_M66"/>
    <property type="match status" value="1"/>
</dbReference>
<dbReference type="Proteomes" id="UP000016567">
    <property type="component" value="Unassembled WGS sequence"/>
</dbReference>
<dbReference type="eggNOG" id="ENOG502Z7RH">
    <property type="taxonomic scope" value="Bacteria"/>
</dbReference>
<name>U3A2P5_9VIBR</name>
<keyword evidence="4 6" id="KW-0862">Zinc</keyword>
<dbReference type="PANTHER" id="PTHR39540">
    <property type="match status" value="1"/>
</dbReference>
<keyword evidence="3 6" id="KW-0378">Hydrolase</keyword>
<feature type="active site" evidence="6">
    <location>
        <position position="546"/>
    </location>
</feature>
<keyword evidence="1 6" id="KW-0645">Protease</keyword>
<dbReference type="GO" id="GO:0046872">
    <property type="term" value="F:metal ion binding"/>
    <property type="evidence" value="ECO:0007669"/>
    <property type="project" value="UniProtKB-UniRule"/>
</dbReference>
<accession>U3A2P5</accession>
<protein>
    <recommendedName>
        <fullName evidence="8">Peptidase M66 domain-containing protein</fullName>
    </recommendedName>
</protein>
<dbReference type="STRING" id="1219077.VAZ01S_008_00130"/>
<evidence type="ECO:0000256" key="4">
    <source>
        <dbReference type="ARBA" id="ARBA00022833"/>
    </source>
</evidence>
<comment type="cofactor">
    <cofactor evidence="6">
        <name>Zn(2+)</name>
        <dbReference type="ChEBI" id="CHEBI:29105"/>
    </cofactor>
    <text evidence="6">Binds 1 zinc ion per subunit.</text>
</comment>
<keyword evidence="2 6" id="KW-0479">Metal-binding</keyword>
<comment type="caution">
    <text evidence="9">The sequence shown here is derived from an EMBL/GenBank/DDBJ whole genome shotgun (WGS) entry which is preliminary data.</text>
</comment>
<evidence type="ECO:0000256" key="6">
    <source>
        <dbReference type="PROSITE-ProRule" id="PRU01031"/>
    </source>
</evidence>
<keyword evidence="5 6" id="KW-0482">Metalloprotease</keyword>
<evidence type="ECO:0000256" key="7">
    <source>
        <dbReference type="SAM" id="SignalP"/>
    </source>
</evidence>
<dbReference type="InterPro" id="IPR019503">
    <property type="entry name" value="Peptidase_M66_dom"/>
</dbReference>
<evidence type="ECO:0000256" key="1">
    <source>
        <dbReference type="ARBA" id="ARBA00022670"/>
    </source>
</evidence>
<reference evidence="9 10" key="1">
    <citation type="submission" date="2013-09" db="EMBL/GenBank/DDBJ databases">
        <title>Whole genome shotgun sequence of Vibrio azureus NBRC 104587.</title>
        <authorList>
            <person name="Isaki S."/>
            <person name="Hosoyama A."/>
            <person name="Numata M."/>
            <person name="Hashimoto M."/>
            <person name="Hosoyama Y."/>
            <person name="Tsuchikane K."/>
            <person name="Noguchi M."/>
            <person name="Hirakata S."/>
            <person name="Ichikawa N."/>
            <person name="Ohji S."/>
            <person name="Yamazoe A."/>
            <person name="Fujita N."/>
        </authorList>
    </citation>
    <scope>NUCLEOTIDE SEQUENCE [LARGE SCALE GENOMIC DNA]</scope>
    <source>
        <strain evidence="9 10">NBRC 104587</strain>
    </source>
</reference>
<gene>
    <name evidence="9" type="ORF">VAZ01S_008_00130</name>
</gene>
<feature type="signal peptide" evidence="7">
    <location>
        <begin position="1"/>
        <end position="23"/>
    </location>
</feature>
<dbReference type="RefSeq" id="WP_021708051.1">
    <property type="nucleotide sequence ID" value="NZ_BAOB01000133.1"/>
</dbReference>
<evidence type="ECO:0000256" key="2">
    <source>
        <dbReference type="ARBA" id="ARBA00022723"/>
    </source>
</evidence>
<dbReference type="GO" id="GO:0006508">
    <property type="term" value="P:proteolysis"/>
    <property type="evidence" value="ECO:0007669"/>
    <property type="project" value="UniProtKB-UniRule"/>
</dbReference>
<evidence type="ECO:0000259" key="8">
    <source>
        <dbReference type="PROSITE" id="PS51694"/>
    </source>
</evidence>